<dbReference type="Proteomes" id="UP001230188">
    <property type="component" value="Unassembled WGS sequence"/>
</dbReference>
<dbReference type="InterPro" id="IPR036691">
    <property type="entry name" value="Endo/exonu/phosph_ase_sf"/>
</dbReference>
<dbReference type="PANTHER" id="PTHR12121:SF101">
    <property type="entry name" value="ENDONUCLEASE_EXONUCLEASE_PHOSPHATASE DOMAIN-CONTAINING PROTEIN"/>
    <property type="match status" value="1"/>
</dbReference>
<sequence length="235" mass="26518">MGVALAWPSSIQLESMHVVRPADRLPAPPRVDDGFFRRIWNHFVSPRPFDTWHEALRKQNTLVVASFEDFCVAVYHMPCLFGSIPKEQVMVIHATLAANAARDLAGGKPYVLAGDFNIKPFDQAYALLTSGSIQNDEYLPPPYADFEPTIQEPLVSAYKACLGAEPDFTNFAFTKYNKDCFIETLDYIFCSPHWHVQDVKRLKSKAHVDLDKPYPDQHEPSDHVLLAADLALKKS</sequence>
<dbReference type="InterPro" id="IPR005135">
    <property type="entry name" value="Endo/exonuclease/phosphatase"/>
</dbReference>
<dbReference type="AlphaFoldDB" id="A0AAD7U882"/>
<dbReference type="Gene3D" id="3.60.10.10">
    <property type="entry name" value="Endonuclease/exonuclease/phosphatase"/>
    <property type="match status" value="1"/>
</dbReference>
<dbReference type="PANTHER" id="PTHR12121">
    <property type="entry name" value="CARBON CATABOLITE REPRESSOR PROTEIN 4"/>
    <property type="match status" value="1"/>
</dbReference>
<organism evidence="2 3">
    <name type="scientific">Chrysophaeum taylorii</name>
    <dbReference type="NCBI Taxonomy" id="2483200"/>
    <lineage>
        <taxon>Eukaryota</taxon>
        <taxon>Sar</taxon>
        <taxon>Stramenopiles</taxon>
        <taxon>Ochrophyta</taxon>
        <taxon>Pelagophyceae</taxon>
        <taxon>Pelagomonadales</taxon>
        <taxon>Pelagomonadaceae</taxon>
        <taxon>Chrysophaeum</taxon>
    </lineage>
</organism>
<protein>
    <recommendedName>
        <fullName evidence="1">Endonuclease/exonuclease/phosphatase domain-containing protein</fullName>
    </recommendedName>
</protein>
<dbReference type="Pfam" id="PF03372">
    <property type="entry name" value="Exo_endo_phos"/>
    <property type="match status" value="1"/>
</dbReference>
<evidence type="ECO:0000313" key="2">
    <source>
        <dbReference type="EMBL" id="KAJ8599913.1"/>
    </source>
</evidence>
<reference evidence="2" key="1">
    <citation type="submission" date="2023-01" db="EMBL/GenBank/DDBJ databases">
        <title>Metagenome sequencing of chrysophaentin producing Chrysophaeum taylorii.</title>
        <authorList>
            <person name="Davison J."/>
            <person name="Bewley C."/>
        </authorList>
    </citation>
    <scope>NUCLEOTIDE SEQUENCE</scope>
    <source>
        <strain evidence="2">NIES-1699</strain>
    </source>
</reference>
<accession>A0AAD7U882</accession>
<comment type="caution">
    <text evidence="2">The sequence shown here is derived from an EMBL/GenBank/DDBJ whole genome shotgun (WGS) entry which is preliminary data.</text>
</comment>
<proteinExistence type="predicted"/>
<dbReference type="GO" id="GO:0000175">
    <property type="term" value="F:3'-5'-RNA exonuclease activity"/>
    <property type="evidence" value="ECO:0007669"/>
    <property type="project" value="TreeGrafter"/>
</dbReference>
<dbReference type="SUPFAM" id="SSF56219">
    <property type="entry name" value="DNase I-like"/>
    <property type="match status" value="1"/>
</dbReference>
<dbReference type="InterPro" id="IPR050410">
    <property type="entry name" value="CCR4/nocturin_mRNA_transcr"/>
</dbReference>
<name>A0AAD7U882_9STRA</name>
<gene>
    <name evidence="2" type="ORF">CTAYLR_002850</name>
</gene>
<evidence type="ECO:0000259" key="1">
    <source>
        <dbReference type="Pfam" id="PF03372"/>
    </source>
</evidence>
<keyword evidence="3" id="KW-1185">Reference proteome</keyword>
<evidence type="ECO:0000313" key="3">
    <source>
        <dbReference type="Proteomes" id="UP001230188"/>
    </source>
</evidence>
<dbReference type="EMBL" id="JAQMWT010000533">
    <property type="protein sequence ID" value="KAJ8599913.1"/>
    <property type="molecule type" value="Genomic_DNA"/>
</dbReference>
<feature type="domain" description="Endonuclease/exonuclease/phosphatase" evidence="1">
    <location>
        <begin position="44"/>
        <end position="223"/>
    </location>
</feature>